<reference evidence="3 4" key="1">
    <citation type="submission" date="2017-11" db="EMBL/GenBank/DDBJ databases">
        <title>Genome-resolved metagenomics identifies genetic mobility, metabolic interactions, and unexpected diversity in perchlorate-reducing communities.</title>
        <authorList>
            <person name="Barnum T.P."/>
            <person name="Figueroa I.A."/>
            <person name="Carlstrom C.I."/>
            <person name="Lucas L.N."/>
            <person name="Engelbrektson A.L."/>
            <person name="Coates J.D."/>
        </authorList>
    </citation>
    <scope>NUCLEOTIDE SEQUENCE [LARGE SCALE GENOMIC DNA]</scope>
    <source>
        <strain evidence="3">BM301</strain>
    </source>
</reference>
<name>A0A2N6CXN4_9GAMM</name>
<keyword evidence="2" id="KW-0812">Transmembrane</keyword>
<evidence type="ECO:0000256" key="2">
    <source>
        <dbReference type="SAM" id="Phobius"/>
    </source>
</evidence>
<evidence type="ECO:0000256" key="1">
    <source>
        <dbReference type="SAM" id="Coils"/>
    </source>
</evidence>
<organism evidence="3 4">
    <name type="scientific">Sedimenticola selenatireducens</name>
    <dbReference type="NCBI Taxonomy" id="191960"/>
    <lineage>
        <taxon>Bacteria</taxon>
        <taxon>Pseudomonadati</taxon>
        <taxon>Pseudomonadota</taxon>
        <taxon>Gammaproteobacteria</taxon>
        <taxon>Chromatiales</taxon>
        <taxon>Sedimenticolaceae</taxon>
        <taxon>Sedimenticola</taxon>
    </lineage>
</organism>
<keyword evidence="2" id="KW-1133">Transmembrane helix</keyword>
<dbReference type="RefSeq" id="WP_029133290.1">
    <property type="nucleotide sequence ID" value="NZ_CAXXYC010000001.1"/>
</dbReference>
<evidence type="ECO:0000313" key="4">
    <source>
        <dbReference type="Proteomes" id="UP000235015"/>
    </source>
</evidence>
<dbReference type="EMBL" id="PKUN01000009">
    <property type="protein sequence ID" value="PLX62065.1"/>
    <property type="molecule type" value="Genomic_DNA"/>
</dbReference>
<feature type="transmembrane region" description="Helical" evidence="2">
    <location>
        <begin position="6"/>
        <end position="23"/>
    </location>
</feature>
<keyword evidence="1" id="KW-0175">Coiled coil</keyword>
<feature type="coiled-coil region" evidence="1">
    <location>
        <begin position="40"/>
        <end position="67"/>
    </location>
</feature>
<sequence>MKQKPFLLIVAVLIGVIIYAYYAPKESPERATTLTPKQYIELVEQKKQERKAEAAEEEKQQDSEKAQQ</sequence>
<dbReference type="AlphaFoldDB" id="A0A2N6CXN4"/>
<dbReference type="Proteomes" id="UP000235015">
    <property type="component" value="Unassembled WGS sequence"/>
</dbReference>
<accession>A0A2N6CXN4</accession>
<gene>
    <name evidence="3" type="ORF">C0630_08685</name>
</gene>
<dbReference type="STRING" id="1111735.GCA_000428045_04155"/>
<comment type="caution">
    <text evidence="3">The sequence shown here is derived from an EMBL/GenBank/DDBJ whole genome shotgun (WGS) entry which is preliminary data.</text>
</comment>
<proteinExistence type="predicted"/>
<protein>
    <submittedName>
        <fullName evidence="3">Aldehyde dehydrogenase</fullName>
    </submittedName>
</protein>
<evidence type="ECO:0000313" key="3">
    <source>
        <dbReference type="EMBL" id="PLX62065.1"/>
    </source>
</evidence>
<keyword evidence="2" id="KW-0472">Membrane</keyword>